<dbReference type="InterPro" id="IPR057884">
    <property type="entry name" value="FN3_RIM-BP1/2/3"/>
</dbReference>
<evidence type="ECO:0000256" key="3">
    <source>
        <dbReference type="ARBA" id="ARBA00022737"/>
    </source>
</evidence>
<dbReference type="PROSITE" id="PS50002">
    <property type="entry name" value="SH3"/>
    <property type="match status" value="1"/>
</dbReference>
<dbReference type="InterPro" id="IPR001452">
    <property type="entry name" value="SH3_domain"/>
</dbReference>
<sequence length="469" mass="52690">MVAIAPLKTKISRLVQKCRDKDDLLRRLGAELRKLKKGGGPGPLLQELAMMEQRMSSEEYNMPEAEFLQQPNHSNRLSVSMIDLQRSRSNSSVSDSQDLIAHSDTEMVTPVTRRSNQRPAERRHRLPPTTHSSHNTPHLPQIHNGQPPLSYALPSESLPVGYMPPDPLFIAVSDYNPQSIFSRSQRPGEELALKEWDKVKVIGALDETGYYLAEVDGKTGLVPADYLRPANYADQRNGRWLGMMGEKLPSYLDGSPERIVQTHYQLQQSQRTNRNGPHSPRPMAEMTSLSLRNSTIPSRSDNPESPRDFRVEKVIDQNTLMLAWTPPKYTNNSHSRGIKCTGYKIYVDGHLHQQANSPHIAKTIVKNVDTHLYHGFSIQTVGSGGRCSDLVETSHNATVTGPRREVVEESPSGIKNNEVYSSSYKRLFVAVYDFAPSPGKHGRLELAFQAGERINVKCHLQNTTRMKTT</sequence>
<evidence type="ECO:0008006" key="10">
    <source>
        <dbReference type="Google" id="ProtNLM"/>
    </source>
</evidence>
<dbReference type="Pfam" id="PF25523">
    <property type="entry name" value="Ig_RIMBP2"/>
    <property type="match status" value="1"/>
</dbReference>
<comment type="similarity">
    <text evidence="1">Belongs to the RIMBP family.</text>
</comment>
<dbReference type="SMART" id="SM00326">
    <property type="entry name" value="SH3"/>
    <property type="match status" value="1"/>
</dbReference>
<evidence type="ECO:0000313" key="9">
    <source>
        <dbReference type="Proteomes" id="UP000005408"/>
    </source>
</evidence>
<evidence type="ECO:0000313" key="8">
    <source>
        <dbReference type="EnsemblMetazoa" id="G14368.9:cds"/>
    </source>
</evidence>
<dbReference type="Proteomes" id="UP000005408">
    <property type="component" value="Unassembled WGS sequence"/>
</dbReference>
<dbReference type="InterPro" id="IPR013783">
    <property type="entry name" value="Ig-like_fold"/>
</dbReference>
<dbReference type="Gene3D" id="2.60.40.10">
    <property type="entry name" value="Immunoglobulins"/>
    <property type="match status" value="1"/>
</dbReference>
<dbReference type="CDD" id="cd00063">
    <property type="entry name" value="FN3"/>
    <property type="match status" value="1"/>
</dbReference>
<keyword evidence="2 4" id="KW-0728">SH3 domain</keyword>
<dbReference type="InterPro" id="IPR036116">
    <property type="entry name" value="FN3_sf"/>
</dbReference>
<dbReference type="Pfam" id="PF07653">
    <property type="entry name" value="SH3_2"/>
    <property type="match status" value="1"/>
</dbReference>
<keyword evidence="9" id="KW-1185">Reference proteome</keyword>
<name>A0A8W8IJW1_MAGGI</name>
<evidence type="ECO:0000256" key="5">
    <source>
        <dbReference type="SAM" id="MobiDB-lite"/>
    </source>
</evidence>
<evidence type="ECO:0000259" key="6">
    <source>
        <dbReference type="PROSITE" id="PS50002"/>
    </source>
</evidence>
<dbReference type="InterPro" id="IPR036028">
    <property type="entry name" value="SH3-like_dom_sf"/>
</dbReference>
<feature type="region of interest" description="Disordered" evidence="5">
    <location>
        <begin position="87"/>
        <end position="146"/>
    </location>
</feature>
<dbReference type="SUPFAM" id="SSF50044">
    <property type="entry name" value="SH3-domain"/>
    <property type="match status" value="1"/>
</dbReference>
<feature type="compositionally biased region" description="Low complexity" evidence="5">
    <location>
        <begin position="87"/>
        <end position="98"/>
    </location>
</feature>
<dbReference type="PANTHER" id="PTHR14234">
    <property type="entry name" value="RIM BINDING PROTEIN-RELATED"/>
    <property type="match status" value="1"/>
</dbReference>
<evidence type="ECO:0000256" key="1">
    <source>
        <dbReference type="ARBA" id="ARBA00010749"/>
    </source>
</evidence>
<organism evidence="8 9">
    <name type="scientific">Magallana gigas</name>
    <name type="common">Pacific oyster</name>
    <name type="synonym">Crassostrea gigas</name>
    <dbReference type="NCBI Taxonomy" id="29159"/>
    <lineage>
        <taxon>Eukaryota</taxon>
        <taxon>Metazoa</taxon>
        <taxon>Spiralia</taxon>
        <taxon>Lophotrochozoa</taxon>
        <taxon>Mollusca</taxon>
        <taxon>Bivalvia</taxon>
        <taxon>Autobranchia</taxon>
        <taxon>Pteriomorphia</taxon>
        <taxon>Ostreida</taxon>
        <taxon>Ostreoidea</taxon>
        <taxon>Ostreidae</taxon>
        <taxon>Magallana</taxon>
    </lineage>
</organism>
<feature type="compositionally biased region" description="Polar residues" evidence="5">
    <location>
        <begin position="266"/>
        <end position="276"/>
    </location>
</feature>
<protein>
    <recommendedName>
        <fullName evidence="10">RIMS-binding protein 2</fullName>
    </recommendedName>
</protein>
<dbReference type="PROSITE" id="PS50853">
    <property type="entry name" value="FN3"/>
    <property type="match status" value="1"/>
</dbReference>
<dbReference type="EnsemblMetazoa" id="G14368.9">
    <property type="protein sequence ID" value="G14368.9:cds"/>
    <property type="gene ID" value="G14368"/>
</dbReference>
<dbReference type="AlphaFoldDB" id="A0A8W8IJW1"/>
<dbReference type="InterPro" id="IPR040325">
    <property type="entry name" value="RIMBP1/2/3"/>
</dbReference>
<dbReference type="InterPro" id="IPR003961">
    <property type="entry name" value="FN3_dom"/>
</dbReference>
<dbReference type="GO" id="GO:0007274">
    <property type="term" value="P:neuromuscular synaptic transmission"/>
    <property type="evidence" value="ECO:0007669"/>
    <property type="project" value="TreeGrafter"/>
</dbReference>
<feature type="domain" description="Fibronectin type-III" evidence="7">
    <location>
        <begin position="305"/>
        <end position="403"/>
    </location>
</feature>
<accession>A0A8W8IJW1</accession>
<feature type="compositionally biased region" description="Polar residues" evidence="5">
    <location>
        <begin position="287"/>
        <end position="300"/>
    </location>
</feature>
<feature type="region of interest" description="Disordered" evidence="5">
    <location>
        <begin position="266"/>
        <end position="307"/>
    </location>
</feature>
<keyword evidence="3" id="KW-0677">Repeat</keyword>
<dbReference type="GO" id="GO:0045202">
    <property type="term" value="C:synapse"/>
    <property type="evidence" value="ECO:0007669"/>
    <property type="project" value="GOC"/>
</dbReference>
<evidence type="ECO:0000256" key="4">
    <source>
        <dbReference type="PROSITE-ProRule" id="PRU00192"/>
    </source>
</evidence>
<reference evidence="8" key="1">
    <citation type="submission" date="2022-08" db="UniProtKB">
        <authorList>
            <consortium name="EnsemblMetazoa"/>
        </authorList>
    </citation>
    <scope>IDENTIFICATION</scope>
    <source>
        <strain evidence="8">05x7-T-G4-1.051#20</strain>
    </source>
</reference>
<feature type="domain" description="SH3" evidence="6">
    <location>
        <begin position="164"/>
        <end position="232"/>
    </location>
</feature>
<evidence type="ECO:0000259" key="7">
    <source>
        <dbReference type="PROSITE" id="PS50853"/>
    </source>
</evidence>
<dbReference type="PANTHER" id="PTHR14234:SF19">
    <property type="entry name" value="RIM-BINDING PROTEIN, ISOFORM F"/>
    <property type="match status" value="1"/>
</dbReference>
<dbReference type="Gene3D" id="2.30.30.40">
    <property type="entry name" value="SH3 Domains"/>
    <property type="match status" value="1"/>
</dbReference>
<proteinExistence type="inferred from homology"/>
<feature type="compositionally biased region" description="Polar residues" evidence="5">
    <location>
        <begin position="129"/>
        <end position="138"/>
    </location>
</feature>
<dbReference type="SUPFAM" id="SSF49265">
    <property type="entry name" value="Fibronectin type III"/>
    <property type="match status" value="1"/>
</dbReference>
<evidence type="ECO:0000256" key="2">
    <source>
        <dbReference type="ARBA" id="ARBA00022443"/>
    </source>
</evidence>